<protein>
    <submittedName>
        <fullName evidence="1">Uncharacterized protein</fullName>
    </submittedName>
</protein>
<comment type="caution">
    <text evidence="1">The sequence shown here is derived from an EMBL/GenBank/DDBJ whole genome shotgun (WGS) entry which is preliminary data.</text>
</comment>
<name>A0ABT8VE29_9BACL</name>
<keyword evidence="2" id="KW-1185">Reference proteome</keyword>
<evidence type="ECO:0000313" key="1">
    <source>
        <dbReference type="EMBL" id="MDO3679234.1"/>
    </source>
</evidence>
<reference evidence="1" key="1">
    <citation type="submission" date="2023-07" db="EMBL/GenBank/DDBJ databases">
        <authorList>
            <person name="Aktuganov G."/>
            <person name="Boyko T."/>
            <person name="Delegan Y."/>
            <person name="Galimzianova N."/>
            <person name="Gilvanova E."/>
            <person name="Korobov V."/>
            <person name="Kuzmina L."/>
            <person name="Melentiev A."/>
            <person name="Milman P."/>
            <person name="Ryabova A."/>
            <person name="Stupak E."/>
            <person name="Yasakov T."/>
            <person name="Zharikova N."/>
            <person name="Zhurenko E."/>
        </authorList>
    </citation>
    <scope>NUCLEOTIDE SEQUENCE</scope>
    <source>
        <strain evidence="1">IB-739</strain>
    </source>
</reference>
<sequence>MSFKKEWNHDKKKDKHTNVKVWQFSKASAGQGNAFAINASNVNIAKKKTIDVKKKVIIFKKKRHHR</sequence>
<dbReference type="RefSeq" id="WP_025846466.1">
    <property type="nucleotide sequence ID" value="NZ_JARLKN010000161.1"/>
</dbReference>
<organism evidence="1 2">
    <name type="scientific">Paenibacillus ehimensis</name>
    <dbReference type="NCBI Taxonomy" id="79264"/>
    <lineage>
        <taxon>Bacteria</taxon>
        <taxon>Bacillati</taxon>
        <taxon>Bacillota</taxon>
        <taxon>Bacilli</taxon>
        <taxon>Bacillales</taxon>
        <taxon>Paenibacillaceae</taxon>
        <taxon>Paenibacillus</taxon>
    </lineage>
</organism>
<proteinExistence type="predicted"/>
<gene>
    <name evidence="1" type="ORF">Q3C12_19680</name>
</gene>
<dbReference type="Proteomes" id="UP001168883">
    <property type="component" value="Unassembled WGS sequence"/>
</dbReference>
<evidence type="ECO:0000313" key="2">
    <source>
        <dbReference type="Proteomes" id="UP001168883"/>
    </source>
</evidence>
<accession>A0ABT8VE29</accession>
<dbReference type="EMBL" id="JAUMKJ010000024">
    <property type="protein sequence ID" value="MDO3679234.1"/>
    <property type="molecule type" value="Genomic_DNA"/>
</dbReference>